<evidence type="ECO:0000256" key="10">
    <source>
        <dbReference type="ARBA" id="ARBA00046608"/>
    </source>
</evidence>
<evidence type="ECO:0000256" key="4">
    <source>
        <dbReference type="ARBA" id="ARBA00022516"/>
    </source>
</evidence>
<dbReference type="AlphaFoldDB" id="A0A6J6S684"/>
<reference evidence="11" key="1">
    <citation type="submission" date="2020-05" db="EMBL/GenBank/DDBJ databases">
        <authorList>
            <person name="Chiriac C."/>
            <person name="Salcher M."/>
            <person name="Ghai R."/>
            <person name="Kavagutti S V."/>
        </authorList>
    </citation>
    <scope>NUCLEOTIDE SEQUENCE</scope>
</reference>
<dbReference type="GO" id="GO:0043811">
    <property type="term" value="F:phosphate:acyl-[acyl carrier protein] acyltransferase activity"/>
    <property type="evidence" value="ECO:0007669"/>
    <property type="project" value="UniProtKB-EC"/>
</dbReference>
<dbReference type="EMBL" id="CAEZYW010000010">
    <property type="protein sequence ID" value="CAB4730155.1"/>
    <property type="molecule type" value="Genomic_DNA"/>
</dbReference>
<dbReference type="GO" id="GO:0005737">
    <property type="term" value="C:cytoplasm"/>
    <property type="evidence" value="ECO:0007669"/>
    <property type="project" value="UniProtKB-SubCell"/>
</dbReference>
<comment type="subunit">
    <text evidence="10">Homodimer. Probably interacts with PlsY.</text>
</comment>
<gene>
    <name evidence="11" type="ORF">UFOPK2786_00128</name>
</gene>
<evidence type="ECO:0000256" key="9">
    <source>
        <dbReference type="ARBA" id="ARBA00024069"/>
    </source>
</evidence>
<proteinExistence type="inferred from homology"/>
<dbReference type="Pfam" id="PF02504">
    <property type="entry name" value="FA_synthesis"/>
    <property type="match status" value="1"/>
</dbReference>
<evidence type="ECO:0000256" key="6">
    <source>
        <dbReference type="ARBA" id="ARBA00023098"/>
    </source>
</evidence>
<keyword evidence="5" id="KW-0808">Transferase</keyword>
<protein>
    <recommendedName>
        <fullName evidence="9">phosphate acyltransferase</fullName>
        <ecNumber evidence="9">2.3.1.274</ecNumber>
    </recommendedName>
</protein>
<keyword evidence="8" id="KW-1208">Phospholipid metabolism</keyword>
<dbReference type="InterPro" id="IPR012281">
    <property type="entry name" value="Phospholipid_synth_PlsX-like"/>
</dbReference>
<dbReference type="EC" id="2.3.1.274" evidence="9"/>
<keyword evidence="3" id="KW-0963">Cytoplasm</keyword>
<evidence type="ECO:0000313" key="11">
    <source>
        <dbReference type="EMBL" id="CAB4730155.1"/>
    </source>
</evidence>
<dbReference type="PANTHER" id="PTHR30100">
    <property type="entry name" value="FATTY ACID/PHOSPHOLIPID SYNTHESIS PROTEIN PLSX"/>
    <property type="match status" value="1"/>
</dbReference>
<evidence type="ECO:0000256" key="2">
    <source>
        <dbReference type="ARBA" id="ARBA00004496"/>
    </source>
</evidence>
<dbReference type="PIRSF" id="PIRSF002465">
    <property type="entry name" value="Phsphlp_syn_PlsX"/>
    <property type="match status" value="1"/>
</dbReference>
<dbReference type="InterPro" id="IPR003664">
    <property type="entry name" value="FA_synthesis"/>
</dbReference>
<evidence type="ECO:0000256" key="7">
    <source>
        <dbReference type="ARBA" id="ARBA00023209"/>
    </source>
</evidence>
<evidence type="ECO:0000256" key="5">
    <source>
        <dbReference type="ARBA" id="ARBA00022679"/>
    </source>
</evidence>
<evidence type="ECO:0000256" key="8">
    <source>
        <dbReference type="ARBA" id="ARBA00023264"/>
    </source>
</evidence>
<keyword evidence="4" id="KW-0444">Lipid biosynthesis</keyword>
<keyword evidence="7" id="KW-0594">Phospholipid biosynthesis</keyword>
<dbReference type="HAMAP" id="MF_00019">
    <property type="entry name" value="PlsX"/>
    <property type="match status" value="1"/>
</dbReference>
<comment type="catalytic activity">
    <reaction evidence="1">
        <text>a fatty acyl-[ACP] + phosphate = an acyl phosphate + holo-[ACP]</text>
        <dbReference type="Rhea" id="RHEA:42292"/>
        <dbReference type="Rhea" id="RHEA-COMP:9685"/>
        <dbReference type="Rhea" id="RHEA-COMP:14125"/>
        <dbReference type="ChEBI" id="CHEBI:43474"/>
        <dbReference type="ChEBI" id="CHEBI:59918"/>
        <dbReference type="ChEBI" id="CHEBI:64479"/>
        <dbReference type="ChEBI" id="CHEBI:138651"/>
        <dbReference type="EC" id="2.3.1.274"/>
    </reaction>
</comment>
<dbReference type="Gene3D" id="3.40.718.10">
    <property type="entry name" value="Isopropylmalate Dehydrogenase"/>
    <property type="match status" value="1"/>
</dbReference>
<organism evidence="11">
    <name type="scientific">freshwater metagenome</name>
    <dbReference type="NCBI Taxonomy" id="449393"/>
    <lineage>
        <taxon>unclassified sequences</taxon>
        <taxon>metagenomes</taxon>
        <taxon>ecological metagenomes</taxon>
    </lineage>
</organism>
<evidence type="ECO:0000256" key="3">
    <source>
        <dbReference type="ARBA" id="ARBA00022490"/>
    </source>
</evidence>
<dbReference type="SUPFAM" id="SSF53659">
    <property type="entry name" value="Isocitrate/Isopropylmalate dehydrogenase-like"/>
    <property type="match status" value="1"/>
</dbReference>
<keyword evidence="6" id="KW-0443">Lipid metabolism</keyword>
<dbReference type="PANTHER" id="PTHR30100:SF1">
    <property type="entry name" value="PHOSPHATE ACYLTRANSFERASE"/>
    <property type="match status" value="1"/>
</dbReference>
<name>A0A6J6S684_9ZZZZ</name>
<dbReference type="GO" id="GO:0008654">
    <property type="term" value="P:phospholipid biosynthetic process"/>
    <property type="evidence" value="ECO:0007669"/>
    <property type="project" value="UniProtKB-KW"/>
</dbReference>
<sequence length="343" mass="34738">MARVALDLLGGDGAPEVVADAAVTLLSEDVDIDLVLVGPPELAAELVTERGLDPVNVTVLPAFDVVPMHAHPLEALRQDVAREVPRISVMVAALAVSSGAVDAWVSVGHTGASVTAAVLACGKVPGMARPALAVVLPAIEGPVVLVDAGAFLDASPEILVSHAIAGWSYARTLGVEAPRVGLLNIGHEPGKGDDLRSLAFGELSTRLPALGIDFVGNIEGSDVADGLRAQVVVTDGFTGNVLLKGIEGTVAWAAQRIGGAYGDLGPARAVVREVATGDFAGGMLLGVNGVTVVGHGSGTAHEVRACVRLASRAADRGIIHATQNLFASLIADGRSPMTTGVSL</sequence>
<dbReference type="GO" id="GO:0006633">
    <property type="term" value="P:fatty acid biosynthetic process"/>
    <property type="evidence" value="ECO:0007669"/>
    <property type="project" value="InterPro"/>
</dbReference>
<evidence type="ECO:0000256" key="1">
    <source>
        <dbReference type="ARBA" id="ARBA00001232"/>
    </source>
</evidence>
<comment type="subcellular location">
    <subcellularLocation>
        <location evidence="2">Cytoplasm</location>
    </subcellularLocation>
</comment>
<accession>A0A6J6S684</accession>